<dbReference type="InterPro" id="IPR008978">
    <property type="entry name" value="HSP20-like_chaperone"/>
</dbReference>
<dbReference type="InterPro" id="IPR002068">
    <property type="entry name" value="A-crystallin/Hsp20_dom"/>
</dbReference>
<keyword evidence="5" id="KW-1185">Reference proteome</keyword>
<protein>
    <submittedName>
        <fullName evidence="4">Heat-shock protein Hsp20</fullName>
    </submittedName>
</protein>
<feature type="domain" description="SHSP" evidence="3">
    <location>
        <begin position="121"/>
        <end position="219"/>
    </location>
</feature>
<accession>A0A557SZD6</accession>
<evidence type="ECO:0000256" key="2">
    <source>
        <dbReference type="RuleBase" id="RU003616"/>
    </source>
</evidence>
<dbReference type="EMBL" id="VOAH01000001">
    <property type="protein sequence ID" value="TVP41956.1"/>
    <property type="molecule type" value="Genomic_DNA"/>
</dbReference>
<organism evidence="4 5">
    <name type="scientific">Candidatus Nitrosocosmicus arcticus</name>
    <dbReference type="NCBI Taxonomy" id="2035267"/>
    <lineage>
        <taxon>Archaea</taxon>
        <taxon>Nitrososphaerota</taxon>
        <taxon>Nitrososphaeria</taxon>
        <taxon>Nitrososphaerales</taxon>
        <taxon>Nitrososphaeraceae</taxon>
        <taxon>Candidatus Nitrosocosmicus</taxon>
    </lineage>
</organism>
<dbReference type="CDD" id="cd06464">
    <property type="entry name" value="ACD_sHsps-like"/>
    <property type="match status" value="1"/>
</dbReference>
<dbReference type="SUPFAM" id="SSF49764">
    <property type="entry name" value="HSP20-like chaperones"/>
    <property type="match status" value="1"/>
</dbReference>
<name>A0A557SZD6_9ARCH</name>
<evidence type="ECO:0000313" key="4">
    <source>
        <dbReference type="EMBL" id="TVP41956.1"/>
    </source>
</evidence>
<proteinExistence type="inferred from homology"/>
<evidence type="ECO:0000259" key="3">
    <source>
        <dbReference type="PROSITE" id="PS01031"/>
    </source>
</evidence>
<comment type="similarity">
    <text evidence="1 2">Belongs to the small heat shock protein (HSP20) family.</text>
</comment>
<evidence type="ECO:0000256" key="1">
    <source>
        <dbReference type="PROSITE-ProRule" id="PRU00285"/>
    </source>
</evidence>
<dbReference type="AlphaFoldDB" id="A0A557SZD6"/>
<dbReference type="Proteomes" id="UP000315289">
    <property type="component" value="Unassembled WGS sequence"/>
</dbReference>
<dbReference type="Gene3D" id="2.60.40.790">
    <property type="match status" value="1"/>
</dbReference>
<dbReference type="NCBIfam" id="NF041800">
    <property type="entry name" value="Hsp20"/>
    <property type="match status" value="1"/>
</dbReference>
<sequence length="219" mass="24783">MSNKDIVPSDWISRFFDTGLGRGRGRGLFNRDMSSDFDDIHEELNRMFDVFNNISINAPKELVREYETKEGGKVREVGPIVYGYSMTIGPDGKPRVREFGNIKSLGDNNVTKKGGQPDHPPQISAEREPLVDVNMTDKEVKVVVEMPGIRKEDIKIKAYDSQVEVTTSKDAPRKYHKNIELPEQAEIETARSAYNNGILEITFDKKIVKKPAGKEIKIE</sequence>
<dbReference type="PROSITE" id="PS01031">
    <property type="entry name" value="SHSP"/>
    <property type="match status" value="1"/>
</dbReference>
<gene>
    <name evidence="4" type="primary">hsp20</name>
    <name evidence="4" type="ORF">NARC_10362</name>
</gene>
<comment type="caution">
    <text evidence="4">The sequence shown here is derived from an EMBL/GenBank/DDBJ whole genome shotgun (WGS) entry which is preliminary data.</text>
</comment>
<evidence type="ECO:0000313" key="5">
    <source>
        <dbReference type="Proteomes" id="UP000315289"/>
    </source>
</evidence>
<reference evidence="4 5" key="1">
    <citation type="journal article" date="2019" name="Front. Microbiol.">
        <title>Ammonia Oxidation by the Arctic Terrestrial Thaumarchaeote Candidatus Nitrosocosmicus arcticus Is Stimulated by Increasing Temperatures.</title>
        <authorList>
            <person name="Alves R.J.E."/>
            <person name="Kerou M."/>
            <person name="Zappe A."/>
            <person name="Bittner R."/>
            <person name="Abby S.S."/>
            <person name="Schmidt H.A."/>
            <person name="Pfeifer K."/>
            <person name="Schleper C."/>
        </authorList>
    </citation>
    <scope>NUCLEOTIDE SEQUENCE [LARGE SCALE GENOMIC DNA]</scope>
    <source>
        <strain evidence="4 5">Kfb</strain>
    </source>
</reference>
<dbReference type="RefSeq" id="WP_261377741.1">
    <property type="nucleotide sequence ID" value="NZ_ML675578.1"/>
</dbReference>
<dbReference type="Pfam" id="PF00011">
    <property type="entry name" value="HSP20"/>
    <property type="match status" value="1"/>
</dbReference>